<dbReference type="EMBL" id="CAJMWV010001654">
    <property type="protein sequence ID" value="CAE6442708.1"/>
    <property type="molecule type" value="Genomic_DNA"/>
</dbReference>
<protein>
    <submittedName>
        <fullName evidence="2">Uncharacterized protein</fullName>
    </submittedName>
</protein>
<evidence type="ECO:0000256" key="1">
    <source>
        <dbReference type="SAM" id="MobiDB-lite"/>
    </source>
</evidence>
<organism evidence="2 3">
    <name type="scientific">Rhizoctonia solani</name>
    <dbReference type="NCBI Taxonomy" id="456999"/>
    <lineage>
        <taxon>Eukaryota</taxon>
        <taxon>Fungi</taxon>
        <taxon>Dikarya</taxon>
        <taxon>Basidiomycota</taxon>
        <taxon>Agaricomycotina</taxon>
        <taxon>Agaricomycetes</taxon>
        <taxon>Cantharellales</taxon>
        <taxon>Ceratobasidiaceae</taxon>
        <taxon>Rhizoctonia</taxon>
    </lineage>
</organism>
<feature type="compositionally biased region" description="Basic and acidic residues" evidence="1">
    <location>
        <begin position="82"/>
        <end position="109"/>
    </location>
</feature>
<sequence>MIVAGMNALVRRSCACAWTPVRTLATTAKPGPTTPRPAKPAGARTQNRPWNRNHVPRKGDTSKPQAGPKAEPKVIKTQPRVAKSDPRVTKPDPKVTKPDPKVTKADPKVTKPAPKMTKPEKAIPLLKTKPPPPKPAPKPPPAPTPKPEPTPSPTDKRTYTPLPSPDPPLTDYTLSPPKLRALIDLYHSSTSYLTPETLSDAIDETFAPLRFTFNTSTRYQSYRDLVAQRDEMDAEPDRMVPSTNELSGFGYGTADSLGGELMAGAWSASKGERARMVKAALWGVDPMARIGLETLLEAKVELDVQDNEKENEQEEK</sequence>
<name>A0A8H3AXL2_9AGAM</name>
<proteinExistence type="predicted"/>
<comment type="caution">
    <text evidence="2">The sequence shown here is derived from an EMBL/GenBank/DDBJ whole genome shotgun (WGS) entry which is preliminary data.</text>
</comment>
<evidence type="ECO:0000313" key="3">
    <source>
        <dbReference type="Proteomes" id="UP000663831"/>
    </source>
</evidence>
<reference evidence="2" key="1">
    <citation type="submission" date="2021-01" db="EMBL/GenBank/DDBJ databases">
        <authorList>
            <person name="Kaushik A."/>
        </authorList>
    </citation>
    <scope>NUCLEOTIDE SEQUENCE</scope>
    <source>
        <strain evidence="2">AG3-1AP</strain>
    </source>
</reference>
<accession>A0A8H3AXL2</accession>
<dbReference type="Proteomes" id="UP000663831">
    <property type="component" value="Unassembled WGS sequence"/>
</dbReference>
<evidence type="ECO:0000313" key="2">
    <source>
        <dbReference type="EMBL" id="CAE6442708.1"/>
    </source>
</evidence>
<feature type="compositionally biased region" description="Pro residues" evidence="1">
    <location>
        <begin position="129"/>
        <end position="152"/>
    </location>
</feature>
<feature type="region of interest" description="Disordered" evidence="1">
    <location>
        <begin position="25"/>
        <end position="175"/>
    </location>
</feature>
<dbReference type="AlphaFoldDB" id="A0A8H3AXL2"/>
<gene>
    <name evidence="2" type="ORF">RDB_LOCUS55881</name>
</gene>